<evidence type="ECO:0000256" key="3">
    <source>
        <dbReference type="ARBA" id="ARBA00016337"/>
    </source>
</evidence>
<dbReference type="Gene3D" id="3.10.520.10">
    <property type="entry name" value="ApbE-like domains"/>
    <property type="match status" value="1"/>
</dbReference>
<evidence type="ECO:0000256" key="5">
    <source>
        <dbReference type="ARBA" id="ARBA00022679"/>
    </source>
</evidence>
<keyword evidence="4" id="KW-0285">Flavoprotein</keyword>
<dbReference type="OrthoDB" id="9778595at2"/>
<dbReference type="EC" id="2.7.1.180" evidence="2"/>
<evidence type="ECO:0000313" key="13">
    <source>
        <dbReference type="Proteomes" id="UP000294562"/>
    </source>
</evidence>
<comment type="cofactor">
    <cofactor evidence="1">
        <name>Mg(2+)</name>
        <dbReference type="ChEBI" id="CHEBI:18420"/>
    </cofactor>
</comment>
<dbReference type="Proteomes" id="UP000294562">
    <property type="component" value="Unassembled WGS sequence"/>
</dbReference>
<keyword evidence="6" id="KW-0479">Metal-binding</keyword>
<feature type="signal peptide" evidence="11">
    <location>
        <begin position="1"/>
        <end position="24"/>
    </location>
</feature>
<keyword evidence="11" id="KW-0732">Signal</keyword>
<evidence type="ECO:0000256" key="11">
    <source>
        <dbReference type="SAM" id="SignalP"/>
    </source>
</evidence>
<evidence type="ECO:0000256" key="6">
    <source>
        <dbReference type="ARBA" id="ARBA00022723"/>
    </source>
</evidence>
<evidence type="ECO:0000256" key="10">
    <source>
        <dbReference type="ARBA" id="ARBA00048540"/>
    </source>
</evidence>
<sequence>MTQTRRRFLAIAASFAAVPVAARASTAAWTGIALGAEASITLDGPASRTKPALDDAIAALRQTEQMFSLFDPASDLVRLNQTGVLSRPPDEMLNILALADQVHRASGGRFDPTVQPLWQALAQVRDPSHAATLIGWDRVERTRAAIRLGDEQALTLNGIAQGFATDRVQAVLRRHGFGHTLVNIGEFAADGGPWRLGIADPEQGIVLTRSLTNGAMATSSPGALRLGAHGHILDPKGHAAHWSTVTVQAQSAALADAASTALCLASRSDIPQIKARLPGLRQITAIDAEGNIATF</sequence>
<evidence type="ECO:0000256" key="2">
    <source>
        <dbReference type="ARBA" id="ARBA00011955"/>
    </source>
</evidence>
<evidence type="ECO:0000256" key="9">
    <source>
        <dbReference type="ARBA" id="ARBA00031306"/>
    </source>
</evidence>
<dbReference type="InterPro" id="IPR006311">
    <property type="entry name" value="TAT_signal"/>
</dbReference>
<name>A0A4V3BBS0_9RHOB</name>
<feature type="chain" id="PRO_5039942027" description="FAD:protein FMN transferase" evidence="11">
    <location>
        <begin position="25"/>
        <end position="295"/>
    </location>
</feature>
<dbReference type="EMBL" id="SMZO01000016">
    <property type="protein sequence ID" value="TDL88169.1"/>
    <property type="molecule type" value="Genomic_DNA"/>
</dbReference>
<evidence type="ECO:0000256" key="4">
    <source>
        <dbReference type="ARBA" id="ARBA00022630"/>
    </source>
</evidence>
<keyword evidence="7" id="KW-0274">FAD</keyword>
<dbReference type="InterPro" id="IPR024932">
    <property type="entry name" value="ApbE"/>
</dbReference>
<keyword evidence="8" id="KW-0460">Magnesium</keyword>
<dbReference type="PANTHER" id="PTHR30040:SF2">
    <property type="entry name" value="FAD:PROTEIN FMN TRANSFERASE"/>
    <property type="match status" value="1"/>
</dbReference>
<proteinExistence type="predicted"/>
<dbReference type="GO" id="GO:0016740">
    <property type="term" value="F:transferase activity"/>
    <property type="evidence" value="ECO:0007669"/>
    <property type="project" value="UniProtKB-KW"/>
</dbReference>
<comment type="catalytic activity">
    <reaction evidence="10">
        <text>L-threonyl-[protein] + FAD = FMN-L-threonyl-[protein] + AMP + H(+)</text>
        <dbReference type="Rhea" id="RHEA:36847"/>
        <dbReference type="Rhea" id="RHEA-COMP:11060"/>
        <dbReference type="Rhea" id="RHEA-COMP:11061"/>
        <dbReference type="ChEBI" id="CHEBI:15378"/>
        <dbReference type="ChEBI" id="CHEBI:30013"/>
        <dbReference type="ChEBI" id="CHEBI:57692"/>
        <dbReference type="ChEBI" id="CHEBI:74257"/>
        <dbReference type="ChEBI" id="CHEBI:456215"/>
        <dbReference type="EC" id="2.7.1.180"/>
    </reaction>
</comment>
<evidence type="ECO:0000256" key="1">
    <source>
        <dbReference type="ARBA" id="ARBA00001946"/>
    </source>
</evidence>
<gene>
    <name evidence="12" type="ORF">E2L05_09010</name>
</gene>
<dbReference type="Pfam" id="PF02424">
    <property type="entry name" value="ApbE"/>
    <property type="match status" value="1"/>
</dbReference>
<dbReference type="GO" id="GO:0046872">
    <property type="term" value="F:metal ion binding"/>
    <property type="evidence" value="ECO:0007669"/>
    <property type="project" value="UniProtKB-KW"/>
</dbReference>
<dbReference type="PROSITE" id="PS51318">
    <property type="entry name" value="TAT"/>
    <property type="match status" value="1"/>
</dbReference>
<organism evidence="12 13">
    <name type="scientific">Meridianimarinicoccus aquatilis</name>
    <dbReference type="NCBI Taxonomy" id="2552766"/>
    <lineage>
        <taxon>Bacteria</taxon>
        <taxon>Pseudomonadati</taxon>
        <taxon>Pseudomonadota</taxon>
        <taxon>Alphaproteobacteria</taxon>
        <taxon>Rhodobacterales</taxon>
        <taxon>Paracoccaceae</taxon>
        <taxon>Meridianimarinicoccus</taxon>
    </lineage>
</organism>
<dbReference type="SUPFAM" id="SSF143631">
    <property type="entry name" value="ApbE-like"/>
    <property type="match status" value="1"/>
</dbReference>
<reference evidence="12 13" key="1">
    <citation type="submission" date="2019-03" db="EMBL/GenBank/DDBJ databases">
        <title>Rhodobacteraceae bacterium SM1902, a new member of the family Rhodobacteraceae isolated from Yantai.</title>
        <authorList>
            <person name="Sun Y."/>
        </authorList>
    </citation>
    <scope>NUCLEOTIDE SEQUENCE [LARGE SCALE GENOMIC DNA]</scope>
    <source>
        <strain evidence="12 13">SM1902</strain>
    </source>
</reference>
<accession>A0A4V3BBS0</accession>
<dbReference type="AlphaFoldDB" id="A0A4V3BBS0"/>
<keyword evidence="5 12" id="KW-0808">Transferase</keyword>
<evidence type="ECO:0000256" key="7">
    <source>
        <dbReference type="ARBA" id="ARBA00022827"/>
    </source>
</evidence>
<keyword evidence="13" id="KW-1185">Reference proteome</keyword>
<evidence type="ECO:0000256" key="8">
    <source>
        <dbReference type="ARBA" id="ARBA00022842"/>
    </source>
</evidence>
<evidence type="ECO:0000313" key="12">
    <source>
        <dbReference type="EMBL" id="TDL88169.1"/>
    </source>
</evidence>
<dbReference type="PANTHER" id="PTHR30040">
    <property type="entry name" value="THIAMINE BIOSYNTHESIS LIPOPROTEIN APBE"/>
    <property type="match status" value="1"/>
</dbReference>
<protein>
    <recommendedName>
        <fullName evidence="3">FAD:protein FMN transferase</fullName>
        <ecNumber evidence="2">2.7.1.180</ecNumber>
    </recommendedName>
    <alternativeName>
        <fullName evidence="9">Flavin transferase</fullName>
    </alternativeName>
</protein>
<dbReference type="RefSeq" id="WP_133342583.1">
    <property type="nucleotide sequence ID" value="NZ_SMZO01000016.1"/>
</dbReference>
<comment type="caution">
    <text evidence="12">The sequence shown here is derived from an EMBL/GenBank/DDBJ whole genome shotgun (WGS) entry which is preliminary data.</text>
</comment>
<dbReference type="InterPro" id="IPR003374">
    <property type="entry name" value="ApbE-like_sf"/>
</dbReference>